<feature type="transmembrane region" description="Helical" evidence="1">
    <location>
        <begin position="183"/>
        <end position="200"/>
    </location>
</feature>
<organism evidence="2 3">
    <name type="scientific">Gracilibacillus halotolerans</name>
    <dbReference type="NCBI Taxonomy" id="74386"/>
    <lineage>
        <taxon>Bacteria</taxon>
        <taxon>Bacillati</taxon>
        <taxon>Bacillota</taxon>
        <taxon>Bacilli</taxon>
        <taxon>Bacillales</taxon>
        <taxon>Bacillaceae</taxon>
        <taxon>Gracilibacillus</taxon>
    </lineage>
</organism>
<dbReference type="Proteomes" id="UP000572212">
    <property type="component" value="Unassembled WGS sequence"/>
</dbReference>
<dbReference type="InterPro" id="IPR029468">
    <property type="entry name" value="O-ag_pol_Wzy"/>
</dbReference>
<dbReference type="EMBL" id="JACHON010000005">
    <property type="protein sequence ID" value="MBB6512863.1"/>
    <property type="molecule type" value="Genomic_DNA"/>
</dbReference>
<protein>
    <submittedName>
        <fullName evidence="2">Oligosaccharide repeat unit polymerase</fullName>
    </submittedName>
</protein>
<feature type="transmembrane region" description="Helical" evidence="1">
    <location>
        <begin position="255"/>
        <end position="275"/>
    </location>
</feature>
<keyword evidence="1" id="KW-0472">Membrane</keyword>
<reference evidence="2 3" key="1">
    <citation type="submission" date="2020-08" db="EMBL/GenBank/DDBJ databases">
        <title>Genomic Encyclopedia of Type Strains, Phase IV (KMG-IV): sequencing the most valuable type-strain genomes for metagenomic binning, comparative biology and taxonomic classification.</title>
        <authorList>
            <person name="Goeker M."/>
        </authorList>
    </citation>
    <scope>NUCLEOTIDE SEQUENCE [LARGE SCALE GENOMIC DNA]</scope>
    <source>
        <strain evidence="2 3">DSM 11805</strain>
    </source>
</reference>
<dbReference type="AlphaFoldDB" id="A0A841RMK5"/>
<feature type="transmembrane region" description="Helical" evidence="1">
    <location>
        <begin position="28"/>
        <end position="47"/>
    </location>
</feature>
<evidence type="ECO:0000256" key="1">
    <source>
        <dbReference type="SAM" id="Phobius"/>
    </source>
</evidence>
<evidence type="ECO:0000313" key="2">
    <source>
        <dbReference type="EMBL" id="MBB6512863.1"/>
    </source>
</evidence>
<feature type="transmembrane region" description="Helical" evidence="1">
    <location>
        <begin position="227"/>
        <end position="246"/>
    </location>
</feature>
<evidence type="ECO:0000313" key="3">
    <source>
        <dbReference type="Proteomes" id="UP000572212"/>
    </source>
</evidence>
<gene>
    <name evidence="2" type="ORF">GGQ92_001652</name>
</gene>
<keyword evidence="1" id="KW-1133">Transmembrane helix</keyword>
<feature type="transmembrane region" description="Helical" evidence="1">
    <location>
        <begin position="158"/>
        <end position="176"/>
    </location>
</feature>
<keyword evidence="1" id="KW-0812">Transmembrane</keyword>
<feature type="transmembrane region" description="Helical" evidence="1">
    <location>
        <begin position="364"/>
        <end position="381"/>
    </location>
</feature>
<sequence length="390" mass="44534">MHAFNLDSDVFWDLMSRYPEKLLFETSFYILLFIQAIYTGLMLSSNFHLRERRELSDENDDQGDSKLLYNSGIILLFFSVPFRLYIDLNSIIQAQSSSSYMAIQQHVGLADDFAILVVPSILLILAGLPKNKRLGFIVLIATVSYFIIIMILTGDRRYPVTGILAILLCYGAIYRIKLSLRKSLLTILVAMILLNLLAVIRKVRTDSLTSLFSFFGIFKEELFSMDVIYETLAEFGLSFFSVVAILKHMPSSESYLYGLTFVGSFTSLVPAGFLFSDFHSLISPSSNTINKLEGYPVGATLAGDLYANFGWYAVLIAIIIGKLLSKLFVFKEGKNKNFYIVRYYSLFYILINLVRSSFFEIFRASFMVYFIPILIIMILKYRQTKQKNKS</sequence>
<comment type="caution">
    <text evidence="2">The sequence shown here is derived from an EMBL/GenBank/DDBJ whole genome shotgun (WGS) entry which is preliminary data.</text>
</comment>
<dbReference type="NCBIfam" id="TIGR04370">
    <property type="entry name" value="glyco_rpt_poly"/>
    <property type="match status" value="1"/>
</dbReference>
<keyword evidence="3" id="KW-1185">Reference proteome</keyword>
<feature type="transmembrane region" description="Helical" evidence="1">
    <location>
        <begin position="67"/>
        <end position="86"/>
    </location>
</feature>
<feature type="transmembrane region" description="Helical" evidence="1">
    <location>
        <begin position="341"/>
        <end position="358"/>
    </location>
</feature>
<accession>A0A841RMK5</accession>
<feature type="transmembrane region" description="Helical" evidence="1">
    <location>
        <begin position="106"/>
        <end position="127"/>
    </location>
</feature>
<dbReference type="Pfam" id="PF14296">
    <property type="entry name" value="O-ag_pol_Wzy"/>
    <property type="match status" value="1"/>
</dbReference>
<feature type="transmembrane region" description="Helical" evidence="1">
    <location>
        <begin position="134"/>
        <end position="152"/>
    </location>
</feature>
<proteinExistence type="predicted"/>
<feature type="transmembrane region" description="Helical" evidence="1">
    <location>
        <begin position="309"/>
        <end position="329"/>
    </location>
</feature>
<name>A0A841RMK5_9BACI</name>